<feature type="transmembrane region" description="Helical" evidence="1">
    <location>
        <begin position="118"/>
        <end position="140"/>
    </location>
</feature>
<dbReference type="Pfam" id="PF04298">
    <property type="entry name" value="Zn_peptidase_2"/>
    <property type="match status" value="1"/>
</dbReference>
<feature type="transmembrane region" description="Helical" evidence="1">
    <location>
        <begin position="6"/>
        <end position="26"/>
    </location>
</feature>
<feature type="transmembrane region" description="Helical" evidence="1">
    <location>
        <begin position="196"/>
        <end position="219"/>
    </location>
</feature>
<proteinExistence type="predicted"/>
<dbReference type="AlphaFoldDB" id="A3ZMW0"/>
<reference evidence="2 3" key="1">
    <citation type="submission" date="2006-02" db="EMBL/GenBank/DDBJ databases">
        <authorList>
            <person name="Amann R."/>
            <person name="Ferriera S."/>
            <person name="Johnson J."/>
            <person name="Kravitz S."/>
            <person name="Halpern A."/>
            <person name="Remington K."/>
            <person name="Beeson K."/>
            <person name="Tran B."/>
            <person name="Rogers Y.-H."/>
            <person name="Friedman R."/>
            <person name="Venter J.C."/>
        </authorList>
    </citation>
    <scope>NUCLEOTIDE SEQUENCE [LARGE SCALE GENOMIC DNA]</scope>
    <source>
        <strain evidence="2 3">DSM 3645</strain>
    </source>
</reference>
<dbReference type="InterPro" id="IPR007395">
    <property type="entry name" value="Zn_peptidase_2"/>
</dbReference>
<evidence type="ECO:0000313" key="2">
    <source>
        <dbReference type="EMBL" id="EAQ82289.1"/>
    </source>
</evidence>
<feature type="transmembrane region" description="Helical" evidence="1">
    <location>
        <begin position="146"/>
        <end position="166"/>
    </location>
</feature>
<evidence type="ECO:0000313" key="3">
    <source>
        <dbReference type="Proteomes" id="UP000004358"/>
    </source>
</evidence>
<dbReference type="PANTHER" id="PTHR36434:SF1">
    <property type="entry name" value="MEMBRANE PROTEASE YUGP-RELATED"/>
    <property type="match status" value="1"/>
</dbReference>
<dbReference type="HOGENOM" id="CLU_084406_0_0_0"/>
<accession>A3ZMW0</accession>
<name>A3ZMW0_9BACT</name>
<evidence type="ECO:0008006" key="4">
    <source>
        <dbReference type="Google" id="ProtNLM"/>
    </source>
</evidence>
<organism evidence="2 3">
    <name type="scientific">Blastopirellula marina DSM 3645</name>
    <dbReference type="NCBI Taxonomy" id="314230"/>
    <lineage>
        <taxon>Bacteria</taxon>
        <taxon>Pseudomonadati</taxon>
        <taxon>Planctomycetota</taxon>
        <taxon>Planctomycetia</taxon>
        <taxon>Pirellulales</taxon>
        <taxon>Pirellulaceae</taxon>
        <taxon>Blastopirellula</taxon>
    </lineage>
</organism>
<keyword evidence="1" id="KW-0472">Membrane</keyword>
<dbReference type="OrthoDB" id="9784298at2"/>
<dbReference type="PANTHER" id="PTHR36434">
    <property type="entry name" value="MEMBRANE PROTEASE YUGP-RELATED"/>
    <property type="match status" value="1"/>
</dbReference>
<evidence type="ECO:0000256" key="1">
    <source>
        <dbReference type="SAM" id="Phobius"/>
    </source>
</evidence>
<dbReference type="RefSeq" id="WP_002650131.1">
    <property type="nucleotide sequence ID" value="NZ_AANZ01000002.1"/>
</dbReference>
<sequence length="226" mass="24833">MFFFNPMYFLFIAPALLLAFIAQIWLKSTYASAMKKPAPLSGAAAARHILDSAGLQDVRVEQIPGQLSDHYDPGAKVLRLSTDVYQSRSLGAVGIAAHEAGHAIQDAKHYAPLVLRNLAVPTASFGSSASWILLIIGMIFNFKYLILGGIILFGCVVVFQLINLPVEFDASARAKRVLVDLNIVPQEDMHVVRNMLYAAALTYVAATLQAVLTLLYYIMIYMGRRD</sequence>
<dbReference type="EMBL" id="AANZ01000002">
    <property type="protein sequence ID" value="EAQ82289.1"/>
    <property type="molecule type" value="Genomic_DNA"/>
</dbReference>
<dbReference type="Proteomes" id="UP000004358">
    <property type="component" value="Unassembled WGS sequence"/>
</dbReference>
<protein>
    <recommendedName>
        <fullName evidence="4">Zinc metallopeptidase</fullName>
    </recommendedName>
</protein>
<gene>
    <name evidence="2" type="ORF">DSM3645_01205</name>
</gene>
<keyword evidence="1" id="KW-1133">Transmembrane helix</keyword>
<keyword evidence="1" id="KW-0812">Transmembrane</keyword>
<comment type="caution">
    <text evidence="2">The sequence shown here is derived from an EMBL/GenBank/DDBJ whole genome shotgun (WGS) entry which is preliminary data.</text>
</comment>